<sequence>MDRNWNGDFHVMNKAFYHFNNSVESAHVTCCAFRNTQDYWGFFFFSSAQNSLSPLQVINVVLTYCIFSFECFVQHVFHRYQWHGYSPPKGVWVCLYFSRHHIRAYYTTTHVKY</sequence>
<name>B0FAZ5_PAEPO</name>
<protein>
    <submittedName>
        <fullName evidence="1">Uncharacterized protein</fullName>
    </submittedName>
</protein>
<evidence type="ECO:0000313" key="1">
    <source>
        <dbReference type="EMBL" id="ABY66380.1"/>
    </source>
</evidence>
<accession>B0FAZ5</accession>
<proteinExistence type="predicted"/>
<dbReference type="EMBL" id="EU283812">
    <property type="protein sequence ID" value="ABY66380.1"/>
    <property type="molecule type" value="Genomic_DNA"/>
</dbReference>
<reference evidence="1" key="1">
    <citation type="journal article" date="2008" name="Curr. Microbiol.">
        <title>Isolation and characterization of transposon-insertional mutants from Paenibacillus polymyxa E681 altering the biosynthesis of indole-3-acetic acid.</title>
        <authorList>
            <person name="Phi Q.T."/>
            <person name="Oh S.H."/>
            <person name="Park Y.M."/>
            <person name="Park S.H."/>
            <person name="Ryu C.M."/>
            <person name="Ghim S.Y."/>
        </authorList>
    </citation>
    <scope>NUCLEOTIDE SEQUENCE</scope>
    <source>
        <strain evidence="1">E681</strain>
    </source>
</reference>
<organism evidence="1">
    <name type="scientific">Paenibacillus polymyxa</name>
    <name type="common">Bacillus polymyxa</name>
    <dbReference type="NCBI Taxonomy" id="1406"/>
    <lineage>
        <taxon>Bacteria</taxon>
        <taxon>Bacillati</taxon>
        <taxon>Bacillota</taxon>
        <taxon>Bacilli</taxon>
        <taxon>Bacillales</taxon>
        <taxon>Paenibacillaceae</taxon>
        <taxon>Paenibacillus</taxon>
    </lineage>
</organism>
<dbReference type="AlphaFoldDB" id="B0FAZ5"/>